<keyword evidence="6" id="KW-1185">Reference proteome</keyword>
<protein>
    <recommendedName>
        <fullName evidence="4">CCHC-type domain-containing protein</fullName>
    </recommendedName>
</protein>
<evidence type="ECO:0000256" key="1">
    <source>
        <dbReference type="ARBA" id="ARBA00022664"/>
    </source>
</evidence>
<evidence type="ECO:0000259" key="4">
    <source>
        <dbReference type="PROSITE" id="PS50158"/>
    </source>
</evidence>
<dbReference type="AlphaFoldDB" id="A0A8H5GE46"/>
<feature type="compositionally biased region" description="Low complexity" evidence="3">
    <location>
        <begin position="238"/>
        <end position="254"/>
    </location>
</feature>
<keyword evidence="2" id="KW-0479">Metal-binding</keyword>
<feature type="region of interest" description="Disordered" evidence="3">
    <location>
        <begin position="209"/>
        <end position="254"/>
    </location>
</feature>
<proteinExistence type="predicted"/>
<dbReference type="Proteomes" id="UP000559256">
    <property type="component" value="Unassembled WGS sequence"/>
</dbReference>
<evidence type="ECO:0000313" key="5">
    <source>
        <dbReference type="EMBL" id="KAF5363085.1"/>
    </source>
</evidence>
<feature type="region of interest" description="Disordered" evidence="3">
    <location>
        <begin position="272"/>
        <end position="291"/>
    </location>
</feature>
<organism evidence="5 6">
    <name type="scientific">Tetrapyrgos nigripes</name>
    <dbReference type="NCBI Taxonomy" id="182062"/>
    <lineage>
        <taxon>Eukaryota</taxon>
        <taxon>Fungi</taxon>
        <taxon>Dikarya</taxon>
        <taxon>Basidiomycota</taxon>
        <taxon>Agaricomycotina</taxon>
        <taxon>Agaricomycetes</taxon>
        <taxon>Agaricomycetidae</taxon>
        <taxon>Agaricales</taxon>
        <taxon>Marasmiineae</taxon>
        <taxon>Marasmiaceae</taxon>
        <taxon>Tetrapyrgos</taxon>
    </lineage>
</organism>
<comment type="caution">
    <text evidence="5">The sequence shown here is derived from an EMBL/GenBank/DDBJ whole genome shotgun (WGS) entry which is preliminary data.</text>
</comment>
<feature type="compositionally biased region" description="Low complexity" evidence="3">
    <location>
        <begin position="311"/>
        <end position="324"/>
    </location>
</feature>
<dbReference type="SUPFAM" id="SSF57756">
    <property type="entry name" value="Retrovirus zinc finger-like domains"/>
    <property type="match status" value="1"/>
</dbReference>
<reference evidence="5 6" key="1">
    <citation type="journal article" date="2020" name="ISME J.">
        <title>Uncovering the hidden diversity of litter-decomposition mechanisms in mushroom-forming fungi.</title>
        <authorList>
            <person name="Floudas D."/>
            <person name="Bentzer J."/>
            <person name="Ahren D."/>
            <person name="Johansson T."/>
            <person name="Persson P."/>
            <person name="Tunlid A."/>
        </authorList>
    </citation>
    <scope>NUCLEOTIDE SEQUENCE [LARGE SCALE GENOMIC DNA]</scope>
    <source>
        <strain evidence="5 6">CBS 291.85</strain>
    </source>
</reference>
<dbReference type="GO" id="GO:0006397">
    <property type="term" value="P:mRNA processing"/>
    <property type="evidence" value="ECO:0007669"/>
    <property type="project" value="UniProtKB-KW"/>
</dbReference>
<gene>
    <name evidence="5" type="ORF">D9758_012623</name>
</gene>
<dbReference type="OrthoDB" id="2527451at2759"/>
<keyword evidence="1" id="KW-0507">mRNA processing</keyword>
<dbReference type="PROSITE" id="PS50158">
    <property type="entry name" value="ZF_CCHC"/>
    <property type="match status" value="1"/>
</dbReference>
<dbReference type="Gene3D" id="4.10.60.10">
    <property type="entry name" value="Zinc finger, CCHC-type"/>
    <property type="match status" value="1"/>
</dbReference>
<feature type="region of interest" description="Disordered" evidence="3">
    <location>
        <begin position="309"/>
        <end position="335"/>
    </location>
</feature>
<evidence type="ECO:0000256" key="3">
    <source>
        <dbReference type="SAM" id="MobiDB-lite"/>
    </source>
</evidence>
<name>A0A8H5GE46_9AGAR</name>
<evidence type="ECO:0000256" key="2">
    <source>
        <dbReference type="PROSITE-ProRule" id="PRU00047"/>
    </source>
</evidence>
<dbReference type="InterPro" id="IPR036875">
    <property type="entry name" value="Znf_CCHC_sf"/>
</dbReference>
<keyword evidence="2" id="KW-0863">Zinc-finger</keyword>
<dbReference type="EMBL" id="JAACJM010000035">
    <property type="protein sequence ID" value="KAF5363085.1"/>
    <property type="molecule type" value="Genomic_DNA"/>
</dbReference>
<dbReference type="GO" id="GO:0003676">
    <property type="term" value="F:nucleic acid binding"/>
    <property type="evidence" value="ECO:0007669"/>
    <property type="project" value="InterPro"/>
</dbReference>
<evidence type="ECO:0000313" key="6">
    <source>
        <dbReference type="Proteomes" id="UP000559256"/>
    </source>
</evidence>
<sequence>MPAAPPSQYIPTYQPMPMQPPIPPPNPNQLIGVHPWNVVVQHAHPLNGFVPPRVPDQTFGIGQKVDFWLSVPMLKGEMNFTEFRQRVEIAAKASGVDSVLDPQYANYCPMEPLPNDPDYEANMHAFRSYQMLEHQTRALLISKVNLHKWLEEDEDIIRRIGDAGGIISDQERKNHVLTSIPLITRELSTQEIIDLLCSRYLFLHPELPSWSTSSTEKSLSSSKTSDPAKDPKNVALQASSTPGGPSTSTAGRSGVSMETQCYNCKGFGHLSRDCPTPKQKPNGGGNGCRGKNWHGRGCGRGGGNPGGHGGANMNNGGNAANFEGTPKAGNTIGQM</sequence>
<dbReference type="SMART" id="SM00343">
    <property type="entry name" value="ZnF_C2HC"/>
    <property type="match status" value="1"/>
</dbReference>
<dbReference type="Pfam" id="PF00098">
    <property type="entry name" value="zf-CCHC"/>
    <property type="match status" value="1"/>
</dbReference>
<keyword evidence="2" id="KW-0862">Zinc</keyword>
<dbReference type="InterPro" id="IPR001878">
    <property type="entry name" value="Znf_CCHC"/>
</dbReference>
<feature type="domain" description="CCHC-type" evidence="4">
    <location>
        <begin position="261"/>
        <end position="275"/>
    </location>
</feature>
<accession>A0A8H5GE46</accession>
<feature type="compositionally biased region" description="Low complexity" evidence="3">
    <location>
        <begin position="209"/>
        <end position="225"/>
    </location>
</feature>
<dbReference type="GO" id="GO:0008270">
    <property type="term" value="F:zinc ion binding"/>
    <property type="evidence" value="ECO:0007669"/>
    <property type="project" value="UniProtKB-KW"/>
</dbReference>